<evidence type="ECO:0000313" key="2">
    <source>
        <dbReference type="EMBL" id="KAH7951053.1"/>
    </source>
</evidence>
<keyword evidence="3" id="KW-1185">Reference proteome</keyword>
<reference evidence="2" key="1">
    <citation type="journal article" date="2020" name="Cell">
        <title>Large-Scale Comparative Analyses of Tick Genomes Elucidate Their Genetic Diversity and Vector Capacities.</title>
        <authorList>
            <consortium name="Tick Genome and Microbiome Consortium (TIGMIC)"/>
            <person name="Jia N."/>
            <person name="Wang J."/>
            <person name="Shi W."/>
            <person name="Du L."/>
            <person name="Sun Y."/>
            <person name="Zhan W."/>
            <person name="Jiang J.F."/>
            <person name="Wang Q."/>
            <person name="Zhang B."/>
            <person name="Ji P."/>
            <person name="Bell-Sakyi L."/>
            <person name="Cui X.M."/>
            <person name="Yuan T.T."/>
            <person name="Jiang B.G."/>
            <person name="Yang W.F."/>
            <person name="Lam T.T."/>
            <person name="Chang Q.C."/>
            <person name="Ding S.J."/>
            <person name="Wang X.J."/>
            <person name="Zhu J.G."/>
            <person name="Ruan X.D."/>
            <person name="Zhao L."/>
            <person name="Wei J.T."/>
            <person name="Ye R.Z."/>
            <person name="Que T.C."/>
            <person name="Du C.H."/>
            <person name="Zhou Y.H."/>
            <person name="Cheng J.X."/>
            <person name="Dai P.F."/>
            <person name="Guo W.B."/>
            <person name="Han X.H."/>
            <person name="Huang E.J."/>
            <person name="Li L.F."/>
            <person name="Wei W."/>
            <person name="Gao Y.C."/>
            <person name="Liu J.Z."/>
            <person name="Shao H.Z."/>
            <person name="Wang X."/>
            <person name="Wang C.C."/>
            <person name="Yang T.C."/>
            <person name="Huo Q.B."/>
            <person name="Li W."/>
            <person name="Chen H.Y."/>
            <person name="Chen S.E."/>
            <person name="Zhou L.G."/>
            <person name="Ni X.B."/>
            <person name="Tian J.H."/>
            <person name="Sheng Y."/>
            <person name="Liu T."/>
            <person name="Pan Y.S."/>
            <person name="Xia L.Y."/>
            <person name="Li J."/>
            <person name="Zhao F."/>
            <person name="Cao W.C."/>
        </authorList>
    </citation>
    <scope>NUCLEOTIDE SEQUENCE</scope>
    <source>
        <strain evidence="2">Rsan-2018</strain>
    </source>
</reference>
<keyword evidence="1" id="KW-0732">Signal</keyword>
<gene>
    <name evidence="2" type="ORF">HPB52_004545</name>
</gene>
<feature type="signal peptide" evidence="1">
    <location>
        <begin position="1"/>
        <end position="23"/>
    </location>
</feature>
<name>A0A9D4SU97_RHISA</name>
<reference evidence="2" key="2">
    <citation type="submission" date="2021-09" db="EMBL/GenBank/DDBJ databases">
        <authorList>
            <person name="Jia N."/>
            <person name="Wang J."/>
            <person name="Shi W."/>
            <person name="Du L."/>
            <person name="Sun Y."/>
            <person name="Zhan W."/>
            <person name="Jiang J."/>
            <person name="Wang Q."/>
            <person name="Zhang B."/>
            <person name="Ji P."/>
            <person name="Sakyi L.B."/>
            <person name="Cui X."/>
            <person name="Yuan T."/>
            <person name="Jiang B."/>
            <person name="Yang W."/>
            <person name="Lam T.T.-Y."/>
            <person name="Chang Q."/>
            <person name="Ding S."/>
            <person name="Wang X."/>
            <person name="Zhu J."/>
            <person name="Ruan X."/>
            <person name="Zhao L."/>
            <person name="Wei J."/>
            <person name="Que T."/>
            <person name="Du C."/>
            <person name="Cheng J."/>
            <person name="Dai P."/>
            <person name="Han X."/>
            <person name="Huang E."/>
            <person name="Gao Y."/>
            <person name="Liu J."/>
            <person name="Shao H."/>
            <person name="Ye R."/>
            <person name="Li L."/>
            <person name="Wei W."/>
            <person name="Wang X."/>
            <person name="Wang C."/>
            <person name="Huo Q."/>
            <person name="Li W."/>
            <person name="Guo W."/>
            <person name="Chen H."/>
            <person name="Chen S."/>
            <person name="Zhou L."/>
            <person name="Zhou L."/>
            <person name="Ni X."/>
            <person name="Tian J."/>
            <person name="Zhou Y."/>
            <person name="Sheng Y."/>
            <person name="Liu T."/>
            <person name="Pan Y."/>
            <person name="Xia L."/>
            <person name="Li J."/>
            <person name="Zhao F."/>
            <person name="Cao W."/>
        </authorList>
    </citation>
    <scope>NUCLEOTIDE SEQUENCE</scope>
    <source>
        <strain evidence="2">Rsan-2018</strain>
        <tissue evidence="2">Larvae</tissue>
    </source>
</reference>
<dbReference type="EMBL" id="JABSTV010001251">
    <property type="protein sequence ID" value="KAH7951053.1"/>
    <property type="molecule type" value="Genomic_DNA"/>
</dbReference>
<proteinExistence type="predicted"/>
<evidence type="ECO:0000313" key="3">
    <source>
        <dbReference type="Proteomes" id="UP000821837"/>
    </source>
</evidence>
<sequence>MLPRNNLLLYVLQILAFCTGLSTDGWSSESLLPVTLPTDTSEPSPEYHCTDRLSRTWWPVQVSISVALNYTAKSTATGEASRYAPNFFSGIGQGCTAGMRPRNNLLLYVLLVIKKHVYSKCTTSFRCLVVLPCPKAFCDGVAECFDAPTNPCAIVSAIAGLTCRARCLSFCMRKKVLPEDVRRLFCGYMPSQGHGVRVCKILRAECQRQIRLYYDYLQAQRKLMEFRRLISQATEWLWMQQLPYLRSCLPTRRQQPRCTVHTTGGVTLPSQVMDVLSLGPKFAVEPKRTAPELLTMEKKSAAYPKPWTNFNAASRVGRSCR</sequence>
<protein>
    <recommendedName>
        <fullName evidence="4">Secreted protein</fullName>
    </recommendedName>
</protein>
<evidence type="ECO:0000256" key="1">
    <source>
        <dbReference type="SAM" id="SignalP"/>
    </source>
</evidence>
<accession>A0A9D4SU97</accession>
<organism evidence="2 3">
    <name type="scientific">Rhipicephalus sanguineus</name>
    <name type="common">Brown dog tick</name>
    <name type="synonym">Ixodes sanguineus</name>
    <dbReference type="NCBI Taxonomy" id="34632"/>
    <lineage>
        <taxon>Eukaryota</taxon>
        <taxon>Metazoa</taxon>
        <taxon>Ecdysozoa</taxon>
        <taxon>Arthropoda</taxon>
        <taxon>Chelicerata</taxon>
        <taxon>Arachnida</taxon>
        <taxon>Acari</taxon>
        <taxon>Parasitiformes</taxon>
        <taxon>Ixodida</taxon>
        <taxon>Ixodoidea</taxon>
        <taxon>Ixodidae</taxon>
        <taxon>Rhipicephalinae</taxon>
        <taxon>Rhipicephalus</taxon>
        <taxon>Rhipicephalus</taxon>
    </lineage>
</organism>
<dbReference type="VEuPathDB" id="VectorBase:RSAN_026141"/>
<comment type="caution">
    <text evidence="2">The sequence shown here is derived from an EMBL/GenBank/DDBJ whole genome shotgun (WGS) entry which is preliminary data.</text>
</comment>
<feature type="chain" id="PRO_5038409390" description="Secreted protein" evidence="1">
    <location>
        <begin position="24"/>
        <end position="321"/>
    </location>
</feature>
<dbReference type="Proteomes" id="UP000821837">
    <property type="component" value="Chromosome 5"/>
</dbReference>
<dbReference type="AlphaFoldDB" id="A0A9D4SU97"/>
<evidence type="ECO:0008006" key="4">
    <source>
        <dbReference type="Google" id="ProtNLM"/>
    </source>
</evidence>